<feature type="chain" id="PRO_5044372200" evidence="2">
    <location>
        <begin position="25"/>
        <end position="122"/>
    </location>
</feature>
<proteinExistence type="predicted"/>
<sequence>MNRMKRLAYSVFTTTLLITAMAHADGQKVTALLDDTISTYVQKDDYFVREQKIASNALILPAPVLAESARGYVKVSQPGKEIWLDMMDVTLRPPKSTGAAGCIRTSADSSAKTGRGAGEPCQ</sequence>
<evidence type="ECO:0000313" key="3">
    <source>
        <dbReference type="EMBL" id="TDB58727.1"/>
    </source>
</evidence>
<reference evidence="4" key="1">
    <citation type="journal article" date="2019" name="bioRxiv">
        <title>Bacterially produced spermidine induces plant systemic susceptibility to pathogens.</title>
        <authorList>
            <person name="Melnyk R.A."/>
            <person name="Beskrovnaya P.A."/>
            <person name="Liu Z."/>
            <person name="Song Y."/>
            <person name="Haney C.H."/>
        </authorList>
    </citation>
    <scope>NUCLEOTIDE SEQUENCE [LARGE SCALE GENOMIC DNA]</scope>
    <source>
        <strain evidence="4">Dha-51</strain>
    </source>
</reference>
<keyword evidence="4" id="KW-1185">Reference proteome</keyword>
<keyword evidence="2" id="KW-0732">Signal</keyword>
<protein>
    <submittedName>
        <fullName evidence="3">Uncharacterized protein</fullName>
    </submittedName>
</protein>
<evidence type="ECO:0000256" key="2">
    <source>
        <dbReference type="SAM" id="SignalP"/>
    </source>
</evidence>
<dbReference type="RefSeq" id="WP_093226836.1">
    <property type="nucleotide sequence ID" value="NZ_LT629803.1"/>
</dbReference>
<evidence type="ECO:0000313" key="4">
    <source>
        <dbReference type="Proteomes" id="UP000295254"/>
    </source>
</evidence>
<feature type="region of interest" description="Disordered" evidence="1">
    <location>
        <begin position="98"/>
        <end position="122"/>
    </location>
</feature>
<accession>A0A1H2P9Q2</accession>
<dbReference type="AlphaFoldDB" id="A0A1H2P9Q2"/>
<organism evidence="3 4">
    <name type="scientific">Pseudomonas vancouverensis</name>
    <dbReference type="NCBI Taxonomy" id="95300"/>
    <lineage>
        <taxon>Bacteria</taxon>
        <taxon>Pseudomonadati</taxon>
        <taxon>Pseudomonadota</taxon>
        <taxon>Gammaproteobacteria</taxon>
        <taxon>Pseudomonadales</taxon>
        <taxon>Pseudomonadaceae</taxon>
        <taxon>Pseudomonas</taxon>
    </lineage>
</organism>
<feature type="signal peptide" evidence="2">
    <location>
        <begin position="1"/>
        <end position="24"/>
    </location>
</feature>
<dbReference type="EMBL" id="RRZK01000029">
    <property type="protein sequence ID" value="TDB58727.1"/>
    <property type="molecule type" value="Genomic_DNA"/>
</dbReference>
<gene>
    <name evidence="3" type="ORF">EIY72_20700</name>
</gene>
<name>A0A1H2P9Q2_PSEVA</name>
<evidence type="ECO:0000256" key="1">
    <source>
        <dbReference type="SAM" id="MobiDB-lite"/>
    </source>
</evidence>
<dbReference type="STRING" id="95300.SAMN05216558_4435"/>
<comment type="caution">
    <text evidence="3">The sequence shown here is derived from an EMBL/GenBank/DDBJ whole genome shotgun (WGS) entry which is preliminary data.</text>
</comment>
<dbReference type="OrthoDB" id="6881474at2"/>
<dbReference type="Proteomes" id="UP000295254">
    <property type="component" value="Unassembled WGS sequence"/>
</dbReference>